<name>A0ABQ8L8Z7_LABRO</name>
<keyword evidence="1" id="KW-0175">Coiled coil</keyword>
<organism evidence="2 3">
    <name type="scientific">Labeo rohita</name>
    <name type="common">Indian major carp</name>
    <name type="synonym">Cyprinus rohita</name>
    <dbReference type="NCBI Taxonomy" id="84645"/>
    <lineage>
        <taxon>Eukaryota</taxon>
        <taxon>Metazoa</taxon>
        <taxon>Chordata</taxon>
        <taxon>Craniata</taxon>
        <taxon>Vertebrata</taxon>
        <taxon>Euteleostomi</taxon>
        <taxon>Actinopterygii</taxon>
        <taxon>Neopterygii</taxon>
        <taxon>Teleostei</taxon>
        <taxon>Ostariophysi</taxon>
        <taxon>Cypriniformes</taxon>
        <taxon>Cyprinidae</taxon>
        <taxon>Labeoninae</taxon>
        <taxon>Labeonini</taxon>
        <taxon>Labeo</taxon>
    </lineage>
</organism>
<dbReference type="Gene3D" id="1.10.10.2590">
    <property type="entry name" value="BEN domain"/>
    <property type="match status" value="1"/>
</dbReference>
<dbReference type="Proteomes" id="UP000830375">
    <property type="component" value="Unassembled WGS sequence"/>
</dbReference>
<accession>A0ABQ8L8Z7</accession>
<evidence type="ECO:0000256" key="1">
    <source>
        <dbReference type="SAM" id="Coils"/>
    </source>
</evidence>
<keyword evidence="3" id="KW-1185">Reference proteome</keyword>
<proteinExistence type="predicted"/>
<comment type="caution">
    <text evidence="2">The sequence shown here is derived from an EMBL/GenBank/DDBJ whole genome shotgun (WGS) entry which is preliminary data.</text>
</comment>
<evidence type="ECO:0000313" key="2">
    <source>
        <dbReference type="EMBL" id="KAI2647182.1"/>
    </source>
</evidence>
<gene>
    <name evidence="2" type="ORF">H4Q32_027677</name>
</gene>
<dbReference type="PANTHER" id="PTHR14628">
    <property type="entry name" value="BEN DOMAIN-CONTAINING PROTEIN 5"/>
    <property type="match status" value="1"/>
</dbReference>
<sequence>MFAYVKYIEDGCKEIVPISYIKDFDHTVSDLTKTYWLRWQEKFFKGQILLLKESREEIEQELAKGKRVRVRLLKESTPPPSRSEKEEAKTIHVIKSLPLPDKSEKSCRRGKKRNNLLALLKERKMKRKQSPLCPTPIKRMKAHTLSDSLSEEDDDGGVVPEKLFEEAKQQQLLHQKKINNMSVQLQETKNKLEEQERIRAEVEAENKELRSLNMQLQQQLLKTLNSPSTAKCRESGCLNKVEPSVSLKGDEIHLGGDIRLRKEAWSRIQSNTRDSLFVKELAVAIWGTKTLGETRLTGKECPTTKTTRQPLTPKKLQTLKGSSCHKVFVGCQVLGNGIIHFSLFWCDRSITVYMYISFQSASRSGLSKRMFWSPAYQHKNTTYAGLAGMTSYAGLCWFFQHAVDQHTSTKTQHMLVLLI</sequence>
<feature type="coiled-coil region" evidence="1">
    <location>
        <begin position="175"/>
        <end position="222"/>
    </location>
</feature>
<evidence type="ECO:0000313" key="3">
    <source>
        <dbReference type="Proteomes" id="UP000830375"/>
    </source>
</evidence>
<protein>
    <submittedName>
        <fullName evidence="2">BEN domain-containing protein 5</fullName>
    </submittedName>
</protein>
<reference evidence="2 3" key="1">
    <citation type="submission" date="2022-01" db="EMBL/GenBank/DDBJ databases">
        <title>A high-quality chromosome-level genome assembly of rohu carp, Labeo rohita.</title>
        <authorList>
            <person name="Arick M.A. II"/>
            <person name="Hsu C.-Y."/>
            <person name="Magbanua Z."/>
            <person name="Pechanova O."/>
            <person name="Grover C."/>
            <person name="Miller E."/>
            <person name="Thrash A."/>
            <person name="Ezzel L."/>
            <person name="Alam S."/>
            <person name="Benzie J."/>
            <person name="Hamilton M."/>
            <person name="Karsi A."/>
            <person name="Lawrence M.L."/>
            <person name="Peterson D.G."/>
        </authorList>
    </citation>
    <scope>NUCLEOTIDE SEQUENCE [LARGE SCALE GENOMIC DNA]</scope>
    <source>
        <strain evidence="3">BAU-BD-2019</strain>
        <tissue evidence="2">Blood</tissue>
    </source>
</reference>
<dbReference type="InterPro" id="IPR040391">
    <property type="entry name" value="BEND5"/>
</dbReference>
<dbReference type="PANTHER" id="PTHR14628:SF1">
    <property type="entry name" value="BEN DOMAIN-CONTAINING PROTEIN 5"/>
    <property type="match status" value="1"/>
</dbReference>
<dbReference type="EMBL" id="JACTAM010000532">
    <property type="protein sequence ID" value="KAI2647182.1"/>
    <property type="molecule type" value="Genomic_DNA"/>
</dbReference>